<evidence type="ECO:0000313" key="18">
    <source>
        <dbReference type="Proteomes" id="UP001489004"/>
    </source>
</evidence>
<dbReference type="EMBL" id="JALJOR010000002">
    <property type="protein sequence ID" value="KAK9824447.1"/>
    <property type="molecule type" value="Genomic_DNA"/>
</dbReference>
<dbReference type="GO" id="GO:0016042">
    <property type="term" value="P:lipid catabolic process"/>
    <property type="evidence" value="ECO:0007669"/>
    <property type="project" value="UniProtKB-KW"/>
</dbReference>
<comment type="cofactor">
    <cofactor evidence="1">
        <name>Ca(2+)</name>
        <dbReference type="ChEBI" id="CHEBI:29108"/>
    </cofactor>
</comment>
<organism evidence="17 18">
    <name type="scientific">[Myrmecia] bisecta</name>
    <dbReference type="NCBI Taxonomy" id="41462"/>
    <lineage>
        <taxon>Eukaryota</taxon>
        <taxon>Viridiplantae</taxon>
        <taxon>Chlorophyta</taxon>
        <taxon>core chlorophytes</taxon>
        <taxon>Trebouxiophyceae</taxon>
        <taxon>Trebouxiales</taxon>
        <taxon>Trebouxiaceae</taxon>
        <taxon>Myrmecia</taxon>
    </lineage>
</organism>
<dbReference type="InterPro" id="IPR029058">
    <property type="entry name" value="AB_hydrolase_fold"/>
</dbReference>
<evidence type="ECO:0000256" key="14">
    <source>
        <dbReference type="ARBA" id="ARBA00026104"/>
    </source>
</evidence>
<evidence type="ECO:0000256" key="5">
    <source>
        <dbReference type="ARBA" id="ARBA00022692"/>
    </source>
</evidence>
<evidence type="ECO:0000256" key="13">
    <source>
        <dbReference type="ARBA" id="ARBA00024531"/>
    </source>
</evidence>
<keyword evidence="6" id="KW-0479">Metal-binding</keyword>
<keyword evidence="4" id="KW-0597">Phosphoprotein</keyword>
<dbReference type="GO" id="GO:0005886">
    <property type="term" value="C:plasma membrane"/>
    <property type="evidence" value="ECO:0007669"/>
    <property type="project" value="UniProtKB-SubCell"/>
</dbReference>
<protein>
    <recommendedName>
        <fullName evidence="14">sn-1-specific diacylglycerol lipase</fullName>
        <ecNumber evidence="14">3.1.1.116</ecNumber>
    </recommendedName>
</protein>
<dbReference type="Gene3D" id="3.40.50.1820">
    <property type="entry name" value="alpha/beta hydrolase"/>
    <property type="match status" value="1"/>
</dbReference>
<feature type="compositionally biased region" description="Polar residues" evidence="15">
    <location>
        <begin position="655"/>
        <end position="667"/>
    </location>
</feature>
<dbReference type="Pfam" id="PF01764">
    <property type="entry name" value="Lipase_3"/>
    <property type="match status" value="1"/>
</dbReference>
<comment type="catalytic activity">
    <reaction evidence="13">
        <text>a 1,2-diacyl-sn-glycerol + H2O = a 2-acylglycerol + a fatty acid + H(+)</text>
        <dbReference type="Rhea" id="RHEA:33275"/>
        <dbReference type="ChEBI" id="CHEBI:15377"/>
        <dbReference type="ChEBI" id="CHEBI:15378"/>
        <dbReference type="ChEBI" id="CHEBI:17389"/>
        <dbReference type="ChEBI" id="CHEBI:17815"/>
        <dbReference type="ChEBI" id="CHEBI:28868"/>
        <dbReference type="EC" id="3.1.1.116"/>
    </reaction>
    <physiologicalReaction direction="left-to-right" evidence="13">
        <dbReference type="Rhea" id="RHEA:33276"/>
    </physiologicalReaction>
</comment>
<sequence>MGEPELVWQNQRFLWGLGWRPPGLLERSAWTDLEGRPVDLAAPPQEGSELWEPVVLQSTDAEGWQYASFFKHFESPREGGRASQRAGDFVRRRQWRRTDTTSGSAPAAATPAQRADAADMQRSARGKSEQSLGEKAANAAGAAANKVVEVVATSATQLQSIRHRKQTEADKRKSVFKIFINMFTESIKRHTLWNLMPLDPAAWYVVYNQHQVDFKQMEAAQRAKQREVSEADRQQLSRELLCAAMHSRAAYGYAMKAGHLASIYSFAVMQTVAQLSFDAAGGASGEANNDAVTMLAGIQPGHIIMSEWNNSVMRPCHYVAVDHANRCIVLAIRGSLEVGDVLSDLSANPMEVCLVGVQGRVHPGMMAAATYVHCNTAQALEAAARNFPGWPLFLTGHSMGGGVACILAALLKDGAAPEGLGPVQAVAVGPAAVFSKKLAEACRPFVTSVVLRSDIVARLSYASVENAFLELINASPMRRAAKEVGRKVTETLGGLKVDWSVSKKPPHLNKDSGQHAGLGGAVELASDRNAADAAARTATSASHPDPPERERAVVDAAQYARAFGETAARSDRPVMPASDYAMASPLVASGILAGRLRSPTKGLKRTASGNAHAIADVPHINGQARACGAPLAASERAQPAEGPARADAASRRQHGTAQRSAPQQGDSDQVGEGSSAEADRDEVADILGVDREAGVHPELLYPAGRILWLLPSEEAERLDEVASTSDAAAEDEGYCLPLTFSGGLLPDRTSAPVRQSQAALGGQPPAYQQEAGRPSADGMDREGGKSATHPSAPAVLDVPASCFARLLFSADMMNDHLPDSYLHVIKQL</sequence>
<dbReference type="CDD" id="cd00519">
    <property type="entry name" value="Lipase_3"/>
    <property type="match status" value="1"/>
</dbReference>
<evidence type="ECO:0000256" key="10">
    <source>
        <dbReference type="ARBA" id="ARBA00022989"/>
    </source>
</evidence>
<evidence type="ECO:0000256" key="3">
    <source>
        <dbReference type="ARBA" id="ARBA00022475"/>
    </source>
</evidence>
<dbReference type="AlphaFoldDB" id="A0AAW1QTL8"/>
<feature type="domain" description="Fungal lipase-type" evidence="16">
    <location>
        <begin position="329"/>
        <end position="461"/>
    </location>
</feature>
<evidence type="ECO:0000256" key="9">
    <source>
        <dbReference type="ARBA" id="ARBA00022963"/>
    </source>
</evidence>
<keyword evidence="8" id="KW-0106">Calcium</keyword>
<keyword evidence="12" id="KW-0472">Membrane</keyword>
<keyword evidence="3" id="KW-1003">Cell membrane</keyword>
<comment type="subcellular location">
    <subcellularLocation>
        <location evidence="2">Cell membrane</location>
        <topology evidence="2">Multi-pass membrane protein</topology>
    </subcellularLocation>
</comment>
<dbReference type="Proteomes" id="UP001489004">
    <property type="component" value="Unassembled WGS sequence"/>
</dbReference>
<keyword evidence="9" id="KW-0442">Lipid degradation</keyword>
<feature type="region of interest" description="Disordered" evidence="15">
    <location>
        <begin position="529"/>
        <end position="550"/>
    </location>
</feature>
<dbReference type="GO" id="GO:0016298">
    <property type="term" value="F:lipase activity"/>
    <property type="evidence" value="ECO:0007669"/>
    <property type="project" value="TreeGrafter"/>
</dbReference>
<keyword evidence="5" id="KW-0812">Transmembrane</keyword>
<keyword evidence="11" id="KW-0443">Lipid metabolism</keyword>
<evidence type="ECO:0000256" key="12">
    <source>
        <dbReference type="ARBA" id="ARBA00023136"/>
    </source>
</evidence>
<reference evidence="17 18" key="1">
    <citation type="journal article" date="2024" name="Nat. Commun.">
        <title>Phylogenomics reveals the evolutionary origins of lichenization in chlorophyte algae.</title>
        <authorList>
            <person name="Puginier C."/>
            <person name="Libourel C."/>
            <person name="Otte J."/>
            <person name="Skaloud P."/>
            <person name="Haon M."/>
            <person name="Grisel S."/>
            <person name="Petersen M."/>
            <person name="Berrin J.G."/>
            <person name="Delaux P.M."/>
            <person name="Dal Grande F."/>
            <person name="Keller J."/>
        </authorList>
    </citation>
    <scope>NUCLEOTIDE SEQUENCE [LARGE SCALE GENOMIC DNA]</scope>
    <source>
        <strain evidence="17 18">SAG 2043</strain>
    </source>
</reference>
<dbReference type="InterPro" id="IPR052214">
    <property type="entry name" value="DAG_Lipase-Related"/>
</dbReference>
<evidence type="ECO:0000256" key="2">
    <source>
        <dbReference type="ARBA" id="ARBA00004651"/>
    </source>
</evidence>
<feature type="region of interest" description="Disordered" evidence="15">
    <location>
        <begin position="627"/>
        <end position="680"/>
    </location>
</feature>
<evidence type="ECO:0000256" key="6">
    <source>
        <dbReference type="ARBA" id="ARBA00022723"/>
    </source>
</evidence>
<evidence type="ECO:0000256" key="11">
    <source>
        <dbReference type="ARBA" id="ARBA00023098"/>
    </source>
</evidence>
<dbReference type="SUPFAM" id="SSF53474">
    <property type="entry name" value="alpha/beta-Hydrolases"/>
    <property type="match status" value="1"/>
</dbReference>
<gene>
    <name evidence="17" type="ORF">WJX72_010311</name>
</gene>
<evidence type="ECO:0000256" key="15">
    <source>
        <dbReference type="SAM" id="MobiDB-lite"/>
    </source>
</evidence>
<dbReference type="InterPro" id="IPR002921">
    <property type="entry name" value="Fungal_lipase-type"/>
</dbReference>
<evidence type="ECO:0000259" key="16">
    <source>
        <dbReference type="Pfam" id="PF01764"/>
    </source>
</evidence>
<evidence type="ECO:0000256" key="8">
    <source>
        <dbReference type="ARBA" id="ARBA00022837"/>
    </source>
</evidence>
<dbReference type="PANTHER" id="PTHR45792:SF8">
    <property type="entry name" value="DIACYLGLYCEROL LIPASE-ALPHA"/>
    <property type="match status" value="1"/>
</dbReference>
<feature type="compositionally biased region" description="Basic and acidic residues" evidence="15">
    <location>
        <begin position="88"/>
        <end position="99"/>
    </location>
</feature>
<name>A0AAW1QTL8_9CHLO</name>
<feature type="compositionally biased region" description="Low complexity" evidence="15">
    <location>
        <begin position="531"/>
        <end position="541"/>
    </location>
</feature>
<dbReference type="PANTHER" id="PTHR45792">
    <property type="entry name" value="DIACYLGLYCEROL LIPASE HOMOLOG-RELATED"/>
    <property type="match status" value="1"/>
</dbReference>
<evidence type="ECO:0000256" key="4">
    <source>
        <dbReference type="ARBA" id="ARBA00022553"/>
    </source>
</evidence>
<keyword evidence="7" id="KW-0378">Hydrolase</keyword>
<feature type="compositionally biased region" description="Low complexity" evidence="15">
    <location>
        <begin position="100"/>
        <end position="115"/>
    </location>
</feature>
<evidence type="ECO:0000256" key="7">
    <source>
        <dbReference type="ARBA" id="ARBA00022801"/>
    </source>
</evidence>
<comment type="caution">
    <text evidence="17">The sequence shown here is derived from an EMBL/GenBank/DDBJ whole genome shotgun (WGS) entry which is preliminary data.</text>
</comment>
<evidence type="ECO:0000256" key="1">
    <source>
        <dbReference type="ARBA" id="ARBA00001913"/>
    </source>
</evidence>
<feature type="region of interest" description="Disordered" evidence="15">
    <location>
        <begin position="747"/>
        <end position="792"/>
    </location>
</feature>
<dbReference type="GO" id="GO:0046872">
    <property type="term" value="F:metal ion binding"/>
    <property type="evidence" value="ECO:0007669"/>
    <property type="project" value="UniProtKB-KW"/>
</dbReference>
<proteinExistence type="predicted"/>
<keyword evidence="18" id="KW-1185">Reference proteome</keyword>
<feature type="region of interest" description="Disordered" evidence="15">
    <location>
        <begin position="77"/>
        <end position="135"/>
    </location>
</feature>
<evidence type="ECO:0000313" key="17">
    <source>
        <dbReference type="EMBL" id="KAK9824447.1"/>
    </source>
</evidence>
<keyword evidence="10" id="KW-1133">Transmembrane helix</keyword>
<dbReference type="EC" id="3.1.1.116" evidence="14"/>
<accession>A0AAW1QTL8</accession>